<dbReference type="Proteomes" id="UP000229459">
    <property type="component" value="Unassembled WGS sequence"/>
</dbReference>
<evidence type="ECO:0000259" key="1">
    <source>
        <dbReference type="Pfam" id="PF08281"/>
    </source>
</evidence>
<dbReference type="Gene3D" id="1.10.10.10">
    <property type="entry name" value="Winged helix-like DNA-binding domain superfamily/Winged helix DNA-binding domain"/>
    <property type="match status" value="1"/>
</dbReference>
<dbReference type="InterPro" id="IPR013249">
    <property type="entry name" value="RNA_pol_sigma70_r4_t2"/>
</dbReference>
<evidence type="ECO:0000313" key="3">
    <source>
        <dbReference type="Proteomes" id="UP000229459"/>
    </source>
</evidence>
<reference evidence="2 3" key="1">
    <citation type="submission" date="2017-09" db="EMBL/GenBank/DDBJ databases">
        <title>Depth-based differentiation of microbial function through sediment-hosted aquifers and enrichment of novel symbionts in the deep terrestrial subsurface.</title>
        <authorList>
            <person name="Probst A.J."/>
            <person name="Ladd B."/>
            <person name="Jarett J.K."/>
            <person name="Geller-Mcgrath D.E."/>
            <person name="Sieber C.M."/>
            <person name="Emerson J.B."/>
            <person name="Anantharaman K."/>
            <person name="Thomas B.C."/>
            <person name="Malmstrom R."/>
            <person name="Stieglmeier M."/>
            <person name="Klingl A."/>
            <person name="Woyke T."/>
            <person name="Ryan C.M."/>
            <person name="Banfield J.F."/>
        </authorList>
    </citation>
    <scope>NUCLEOTIDE SEQUENCE [LARGE SCALE GENOMIC DNA]</scope>
    <source>
        <strain evidence="2">CG23_combo_of_CG06-09_8_20_14_all_34_8</strain>
    </source>
</reference>
<dbReference type="SUPFAM" id="SSF88659">
    <property type="entry name" value="Sigma3 and sigma4 domains of RNA polymerase sigma factors"/>
    <property type="match status" value="1"/>
</dbReference>
<organism evidence="2 3">
    <name type="scientific">Candidatus Beckwithbacteria bacterium CG23_combo_of_CG06-09_8_20_14_all_34_8</name>
    <dbReference type="NCBI Taxonomy" id="1974497"/>
    <lineage>
        <taxon>Bacteria</taxon>
        <taxon>Candidatus Beckwithiibacteriota</taxon>
    </lineage>
</organism>
<dbReference type="InterPro" id="IPR013324">
    <property type="entry name" value="RNA_pol_sigma_r3/r4-like"/>
</dbReference>
<comment type="caution">
    <text evidence="2">The sequence shown here is derived from an EMBL/GenBank/DDBJ whole genome shotgun (WGS) entry which is preliminary data.</text>
</comment>
<dbReference type="GO" id="GO:0006352">
    <property type="term" value="P:DNA-templated transcription initiation"/>
    <property type="evidence" value="ECO:0007669"/>
    <property type="project" value="InterPro"/>
</dbReference>
<dbReference type="GO" id="GO:0003677">
    <property type="term" value="F:DNA binding"/>
    <property type="evidence" value="ECO:0007669"/>
    <property type="project" value="InterPro"/>
</dbReference>
<name>A0A2H0B5Y1_9BACT</name>
<dbReference type="EMBL" id="PCSR01000073">
    <property type="protein sequence ID" value="PIP53062.1"/>
    <property type="molecule type" value="Genomic_DNA"/>
</dbReference>
<sequence>MLTDQSIQVDYGKLDSSDIKALNIGLTKKVTIINKHLTNNVLVYKLKVRIQQPKSSQYIVDLSLLNSVTLHTSGRANSIIVALENAFNPLRENLLQHINKTKESHENITRRQRAQRLNNAIGSLDQYIQKEDKQSFTKALIPLLEDLKKYIQRRLRFTRLLGRNIDNSIKSTEVVNQVVVQAYEKFKNRPKDLSLEHWLFYLADITLEKLFKEAQFEQEHLEDWDKYIEQAIESMDQQMTMSAEGSPELVENLDDVEEIQAYSPDQLGYEVNYTDNLSDKNRLAKILKMLAKLPVSKRSVFDLHTVEGFSISEIAKMKNDKRGNIEAIILEVRNYLRNKLADV</sequence>
<proteinExistence type="predicted"/>
<accession>A0A2H0B5Y1</accession>
<protein>
    <recommendedName>
        <fullName evidence="1">RNA polymerase sigma factor 70 region 4 type 2 domain-containing protein</fullName>
    </recommendedName>
</protein>
<dbReference type="Pfam" id="PF08281">
    <property type="entry name" value="Sigma70_r4_2"/>
    <property type="match status" value="1"/>
</dbReference>
<dbReference type="InterPro" id="IPR036388">
    <property type="entry name" value="WH-like_DNA-bd_sf"/>
</dbReference>
<dbReference type="AlphaFoldDB" id="A0A2H0B5Y1"/>
<dbReference type="GO" id="GO:0016987">
    <property type="term" value="F:sigma factor activity"/>
    <property type="evidence" value="ECO:0007669"/>
    <property type="project" value="InterPro"/>
</dbReference>
<feature type="domain" description="RNA polymerase sigma factor 70 region 4 type 2" evidence="1">
    <location>
        <begin position="285"/>
        <end position="317"/>
    </location>
</feature>
<gene>
    <name evidence="2" type="ORF">COX08_03035</name>
</gene>
<evidence type="ECO:0000313" key="2">
    <source>
        <dbReference type="EMBL" id="PIP53062.1"/>
    </source>
</evidence>